<feature type="region of interest" description="Disordered" evidence="1">
    <location>
        <begin position="155"/>
        <end position="179"/>
    </location>
</feature>
<keyword evidence="5" id="KW-1185">Reference proteome</keyword>
<evidence type="ECO:0000256" key="1">
    <source>
        <dbReference type="SAM" id="MobiDB-lite"/>
    </source>
</evidence>
<dbReference type="AlphaFoldDB" id="A0A9Q0M050"/>
<sequence>MLIKEFRVALPLTVEEYQIGQLYSVAEASKNETGGGEGVEVVKNEPFDNFPLLGGQFTKGQYTYKIYHLDTKVPSLMRLITPKGALAIHEEAWNAYPYCKTVITNPDYMKDGFKLTIETVHAPDRGIQENVHQLPPELLKQREVIYIDIANDPVQQSDYKPDEDPKNFTSTKTGRGPLKGEWRNEVQPVMCAYKLVTVEFKWFGLQNKVESFIQKFERKLFLNFHRQVFCWIDKWHGLTMKDIRELEEKTRLELDQTNTLAFSSSSQHKIDQLVQKRFRFSSTATGLTDSERLLIDSIKRRAPKKKPNVYFEVEGLSDTPVVALSTAEEYNLEAIQNAIIKQGLYHKMHKEVNEFDDEVIHLTAKYKVDEKMREFFLFREGSIVFWNMSPNECELFLKFLRDYEINSYDHDIVNEEREEIDVVYTNSSKSRLSNGLIHLNLENDQNVVNLEKFAFSNAIALSVKLSIWEANLDRYIDSIAYITQDMKEGRKIKLTREQVFQKTGQLFGLRHRLNLSSDMLDTPDFYWDREELERLFSATYSHLNINKRTKVMNEKLNHCIELMDLLSAHLNDIHHVRLEWMIIVLIMIEVFFEIMHYIERLAVPIE</sequence>
<dbReference type="SUPFAM" id="SSF55961">
    <property type="entry name" value="Bet v1-like"/>
    <property type="match status" value="1"/>
</dbReference>
<dbReference type="GO" id="GO:0035091">
    <property type="term" value="F:phosphatidylinositol binding"/>
    <property type="evidence" value="ECO:0007669"/>
    <property type="project" value="TreeGrafter"/>
</dbReference>
<protein>
    <recommendedName>
        <fullName evidence="6">DUF155 domain-containing protein</fullName>
    </recommendedName>
</protein>
<dbReference type="InterPro" id="IPR001666">
    <property type="entry name" value="PI_transfer"/>
</dbReference>
<dbReference type="InterPro" id="IPR003734">
    <property type="entry name" value="DUF155"/>
</dbReference>
<dbReference type="Proteomes" id="UP001142055">
    <property type="component" value="Chromosome 3"/>
</dbReference>
<evidence type="ECO:0000313" key="4">
    <source>
        <dbReference type="EMBL" id="KAJ6216629.1"/>
    </source>
</evidence>
<reference evidence="4" key="1">
    <citation type="submission" date="2022-12" db="EMBL/GenBank/DDBJ databases">
        <title>Genome assemblies of Blomia tropicalis.</title>
        <authorList>
            <person name="Cui Y."/>
        </authorList>
    </citation>
    <scope>NUCLEOTIDE SEQUENCE</scope>
    <source>
        <tissue evidence="4">Adult mites</tissue>
    </source>
</reference>
<organism evidence="4 5">
    <name type="scientific">Blomia tropicalis</name>
    <name type="common">Mite</name>
    <dbReference type="NCBI Taxonomy" id="40697"/>
    <lineage>
        <taxon>Eukaryota</taxon>
        <taxon>Metazoa</taxon>
        <taxon>Ecdysozoa</taxon>
        <taxon>Arthropoda</taxon>
        <taxon>Chelicerata</taxon>
        <taxon>Arachnida</taxon>
        <taxon>Acari</taxon>
        <taxon>Acariformes</taxon>
        <taxon>Sarcoptiformes</taxon>
        <taxon>Astigmata</taxon>
        <taxon>Glycyphagoidea</taxon>
        <taxon>Echimyopodidae</taxon>
        <taxon>Blomia</taxon>
    </lineage>
</organism>
<dbReference type="GO" id="GO:0005737">
    <property type="term" value="C:cytoplasm"/>
    <property type="evidence" value="ECO:0007669"/>
    <property type="project" value="TreeGrafter"/>
</dbReference>
<dbReference type="InterPro" id="IPR055261">
    <property type="entry name" value="PI_transfer_N"/>
</dbReference>
<evidence type="ECO:0000313" key="5">
    <source>
        <dbReference type="Proteomes" id="UP001142055"/>
    </source>
</evidence>
<evidence type="ECO:0008006" key="6">
    <source>
        <dbReference type="Google" id="ProtNLM"/>
    </source>
</evidence>
<dbReference type="GO" id="GO:0008525">
    <property type="term" value="F:phosphatidylcholine transporter activity"/>
    <property type="evidence" value="ECO:0007669"/>
    <property type="project" value="TreeGrafter"/>
</dbReference>
<dbReference type="PANTHER" id="PTHR10658">
    <property type="entry name" value="PHOSPHATIDYLINOSITOL TRANSFER PROTEIN"/>
    <property type="match status" value="1"/>
</dbReference>
<dbReference type="PRINTS" id="PR00391">
    <property type="entry name" value="PITRANSFER"/>
</dbReference>
<proteinExistence type="predicted"/>
<dbReference type="InterPro" id="IPR023393">
    <property type="entry name" value="START-like_dom_sf"/>
</dbReference>
<dbReference type="Gene3D" id="3.30.530.20">
    <property type="match status" value="1"/>
</dbReference>
<feature type="domain" description="Phosphatidylinositol transfer protein N-terminal" evidence="2">
    <location>
        <begin position="1"/>
        <end position="251"/>
    </location>
</feature>
<dbReference type="CDD" id="cd08888">
    <property type="entry name" value="SRPBCC_PITPNA-B_like"/>
    <property type="match status" value="1"/>
</dbReference>
<dbReference type="GO" id="GO:0031210">
    <property type="term" value="F:phosphatidylcholine binding"/>
    <property type="evidence" value="ECO:0007669"/>
    <property type="project" value="TreeGrafter"/>
</dbReference>
<dbReference type="Pfam" id="PF02582">
    <property type="entry name" value="DUF155"/>
    <property type="match status" value="1"/>
</dbReference>
<dbReference type="PANTHER" id="PTHR10658:SF11">
    <property type="entry name" value="VIBRATOR, ISOFORM B"/>
    <property type="match status" value="1"/>
</dbReference>
<dbReference type="EMBL" id="JAPWDV010000003">
    <property type="protein sequence ID" value="KAJ6216629.1"/>
    <property type="molecule type" value="Genomic_DNA"/>
</dbReference>
<accession>A0A9Q0M050</accession>
<feature type="domain" description="DUF155" evidence="3">
    <location>
        <begin position="376"/>
        <end position="553"/>
    </location>
</feature>
<evidence type="ECO:0000259" key="2">
    <source>
        <dbReference type="Pfam" id="PF02121"/>
    </source>
</evidence>
<evidence type="ECO:0000259" key="3">
    <source>
        <dbReference type="Pfam" id="PF02582"/>
    </source>
</evidence>
<comment type="caution">
    <text evidence="4">The sequence shown here is derived from an EMBL/GenBank/DDBJ whole genome shotgun (WGS) entry which is preliminary data.</text>
</comment>
<gene>
    <name evidence="4" type="ORF">RDWZM_007786</name>
</gene>
<name>A0A9Q0M050_BLOTA</name>
<dbReference type="FunFam" id="3.30.530.20:FF:000025">
    <property type="entry name" value="Phosphatidylinositol transfer protein beta"/>
    <property type="match status" value="1"/>
</dbReference>
<dbReference type="GO" id="GO:0008526">
    <property type="term" value="F:phosphatidylinositol transfer activity"/>
    <property type="evidence" value="ECO:0007669"/>
    <property type="project" value="TreeGrafter"/>
</dbReference>
<dbReference type="Pfam" id="PF02121">
    <property type="entry name" value="IP_trans"/>
    <property type="match status" value="1"/>
</dbReference>